<accession>A0A4U9YSK9</accession>
<dbReference type="EMBL" id="LR594035">
    <property type="protein sequence ID" value="VTS29978.1"/>
    <property type="molecule type" value="Genomic_DNA"/>
</dbReference>
<gene>
    <name evidence="1" type="ORF">NCTC5385_01474</name>
</gene>
<dbReference type="RefSeq" id="WP_138068661.1">
    <property type="nucleotide sequence ID" value="NZ_LR594035.1"/>
</dbReference>
<dbReference type="Proteomes" id="UP000304914">
    <property type="component" value="Chromosome"/>
</dbReference>
<protein>
    <recommendedName>
        <fullName evidence="3">Thiazolylpeptide-type bacteriocin</fullName>
    </recommendedName>
</protein>
<sequence length="55" mass="5809">MFDNDINLLDAAIENLDVSEFEVLSNDVLSEANEKTVIGASCTTCVCTCSSCCSA</sequence>
<proteinExistence type="predicted"/>
<evidence type="ECO:0000313" key="2">
    <source>
        <dbReference type="Proteomes" id="UP000304914"/>
    </source>
</evidence>
<organism evidence="1 2">
    <name type="scientific">Streptococcus pseudoporcinus</name>
    <dbReference type="NCBI Taxonomy" id="361101"/>
    <lineage>
        <taxon>Bacteria</taxon>
        <taxon>Bacillati</taxon>
        <taxon>Bacillota</taxon>
        <taxon>Bacilli</taxon>
        <taxon>Lactobacillales</taxon>
        <taxon>Streptococcaceae</taxon>
        <taxon>Streptococcus</taxon>
    </lineage>
</organism>
<evidence type="ECO:0000313" key="1">
    <source>
        <dbReference type="EMBL" id="VTS29978.1"/>
    </source>
</evidence>
<evidence type="ECO:0008006" key="3">
    <source>
        <dbReference type="Google" id="ProtNLM"/>
    </source>
</evidence>
<reference evidence="1 2" key="1">
    <citation type="submission" date="2019-05" db="EMBL/GenBank/DDBJ databases">
        <authorList>
            <consortium name="Pathogen Informatics"/>
        </authorList>
    </citation>
    <scope>NUCLEOTIDE SEQUENCE [LARGE SCALE GENOMIC DNA]</scope>
    <source>
        <strain evidence="1 2">NCTC5385</strain>
    </source>
</reference>
<name>A0A4U9YSK9_9STRE</name>
<dbReference type="AlphaFoldDB" id="A0A4U9YSK9"/>